<comment type="caution">
    <text evidence="1">The sequence shown here is derived from an EMBL/GenBank/DDBJ whole genome shotgun (WGS) entry which is preliminary data.</text>
</comment>
<accession>A0AC61RS34</accession>
<sequence length="243" mass="26441">MASTYFTVVTDSGTRKMLEALDKGEKLSITEFAVGDGGGRFYTPAMSAKELKNEVWRGPVNACYISEESENLLIIESVIPSDTGGFTIREMGVFDKDGTLIAICNTPDTQKVKVSDGVVHELDLSMEIALANTDSVELIVDPTVVMATKKDIERLRLEVKAQIEAINATTQEQIQEALSIAGSFEKNMDGMKRDMLKMAMTVATLTDADAIDSENAVIETFADNNDVIMVKGAFDSVNKCVYA</sequence>
<dbReference type="EMBL" id="SRYA01000044">
    <property type="protein sequence ID" value="TGY93446.1"/>
    <property type="molecule type" value="Genomic_DNA"/>
</dbReference>
<keyword evidence="2" id="KW-1185">Reference proteome</keyword>
<evidence type="ECO:0000313" key="2">
    <source>
        <dbReference type="Proteomes" id="UP000304953"/>
    </source>
</evidence>
<protein>
    <submittedName>
        <fullName evidence="1">Uncharacterized protein</fullName>
    </submittedName>
</protein>
<organism evidence="1 2">
    <name type="scientific">Petralouisia muris</name>
    <dbReference type="NCBI Taxonomy" id="3032872"/>
    <lineage>
        <taxon>Bacteria</taxon>
        <taxon>Bacillati</taxon>
        <taxon>Bacillota</taxon>
        <taxon>Clostridia</taxon>
        <taxon>Lachnospirales</taxon>
        <taxon>Lachnospiraceae</taxon>
        <taxon>Petralouisia</taxon>
    </lineage>
</organism>
<proteinExistence type="predicted"/>
<evidence type="ECO:0000313" key="1">
    <source>
        <dbReference type="EMBL" id="TGY93446.1"/>
    </source>
</evidence>
<gene>
    <name evidence="1" type="ORF">E5329_18690</name>
</gene>
<name>A0AC61RS34_9FIRM</name>
<reference evidence="1" key="1">
    <citation type="submission" date="2019-04" db="EMBL/GenBank/DDBJ databases">
        <title>Microbes associate with the intestines of laboratory mice.</title>
        <authorList>
            <person name="Navarre W."/>
            <person name="Wong E."/>
            <person name="Huang K."/>
            <person name="Tropini C."/>
            <person name="Ng K."/>
            <person name="Yu B."/>
        </authorList>
    </citation>
    <scope>NUCLEOTIDE SEQUENCE</scope>
    <source>
        <strain evidence="1">NM01_1-7b</strain>
    </source>
</reference>
<dbReference type="Proteomes" id="UP000304953">
    <property type="component" value="Unassembled WGS sequence"/>
</dbReference>